<evidence type="ECO:0000313" key="4">
    <source>
        <dbReference type="Proteomes" id="UP000691718"/>
    </source>
</evidence>
<organism evidence="3 4">
    <name type="scientific">Parnassius apollo</name>
    <name type="common">Apollo butterfly</name>
    <name type="synonym">Papilio apollo</name>
    <dbReference type="NCBI Taxonomy" id="110799"/>
    <lineage>
        <taxon>Eukaryota</taxon>
        <taxon>Metazoa</taxon>
        <taxon>Ecdysozoa</taxon>
        <taxon>Arthropoda</taxon>
        <taxon>Hexapoda</taxon>
        <taxon>Insecta</taxon>
        <taxon>Pterygota</taxon>
        <taxon>Neoptera</taxon>
        <taxon>Endopterygota</taxon>
        <taxon>Lepidoptera</taxon>
        <taxon>Glossata</taxon>
        <taxon>Ditrysia</taxon>
        <taxon>Papilionoidea</taxon>
        <taxon>Papilionidae</taxon>
        <taxon>Parnassiinae</taxon>
        <taxon>Parnassini</taxon>
        <taxon>Parnassius</taxon>
        <taxon>Parnassius</taxon>
    </lineage>
</organism>
<evidence type="ECO:0000256" key="1">
    <source>
        <dbReference type="SAM" id="MobiDB-lite"/>
    </source>
</evidence>
<sequence length="102" mass="11153">MKTVMILFLASVVIASCQGDNLPEDSPSRVHVVDYNPIGDQLFNNPDNFVIDGYFSKPGNSPPGGHEQQSTGPVLVDGPPQQNSPYPYPYKKYDSPLARMGK</sequence>
<evidence type="ECO:0000256" key="2">
    <source>
        <dbReference type="SAM" id="SignalP"/>
    </source>
</evidence>
<dbReference type="OrthoDB" id="10468577at2759"/>
<accession>A0A8S3Y0X3</accession>
<feature type="chain" id="PRO_5035799002" evidence="2">
    <location>
        <begin position="20"/>
        <end position="102"/>
    </location>
</feature>
<dbReference type="Proteomes" id="UP000691718">
    <property type="component" value="Unassembled WGS sequence"/>
</dbReference>
<reference evidence="3" key="1">
    <citation type="submission" date="2021-04" db="EMBL/GenBank/DDBJ databases">
        <authorList>
            <person name="Tunstrom K."/>
        </authorList>
    </citation>
    <scope>NUCLEOTIDE SEQUENCE</scope>
</reference>
<feature type="signal peptide" evidence="2">
    <location>
        <begin position="1"/>
        <end position="19"/>
    </location>
</feature>
<proteinExistence type="predicted"/>
<protein>
    <submittedName>
        <fullName evidence="3">(apollo) hypothetical protein</fullName>
    </submittedName>
</protein>
<evidence type="ECO:0000313" key="3">
    <source>
        <dbReference type="EMBL" id="CAG5048756.1"/>
    </source>
</evidence>
<dbReference type="AlphaFoldDB" id="A0A8S3Y0X3"/>
<gene>
    <name evidence="3" type="ORF">PAPOLLO_LOCUS24274</name>
</gene>
<keyword evidence="2" id="KW-0732">Signal</keyword>
<name>A0A8S3Y0X3_PARAO</name>
<dbReference type="EMBL" id="CAJQZP010001468">
    <property type="protein sequence ID" value="CAG5048756.1"/>
    <property type="molecule type" value="Genomic_DNA"/>
</dbReference>
<keyword evidence="4" id="KW-1185">Reference proteome</keyword>
<dbReference type="PROSITE" id="PS51257">
    <property type="entry name" value="PROKAR_LIPOPROTEIN"/>
    <property type="match status" value="1"/>
</dbReference>
<feature type="region of interest" description="Disordered" evidence="1">
    <location>
        <begin position="53"/>
        <end position="102"/>
    </location>
</feature>
<comment type="caution">
    <text evidence="3">The sequence shown here is derived from an EMBL/GenBank/DDBJ whole genome shotgun (WGS) entry which is preliminary data.</text>
</comment>